<comment type="caution">
    <text evidence="3">The sequence shown here is derived from an EMBL/GenBank/DDBJ whole genome shotgun (WGS) entry which is preliminary data.</text>
</comment>
<name>A0A9N9V194_9HYPO</name>
<proteinExistence type="predicted"/>
<feature type="region of interest" description="Disordered" evidence="1">
    <location>
        <begin position="573"/>
        <end position="599"/>
    </location>
</feature>
<gene>
    <name evidence="3" type="ORF">CBYS24578_00011854</name>
</gene>
<dbReference type="OrthoDB" id="529273at2759"/>
<accession>A0A9N9V194</accession>
<evidence type="ECO:0000313" key="3">
    <source>
        <dbReference type="EMBL" id="CAH0004314.1"/>
    </source>
</evidence>
<keyword evidence="2" id="KW-0812">Transmembrane</keyword>
<protein>
    <submittedName>
        <fullName evidence="3">Uncharacterized protein</fullName>
    </submittedName>
</protein>
<evidence type="ECO:0000313" key="4">
    <source>
        <dbReference type="Proteomes" id="UP000754883"/>
    </source>
</evidence>
<dbReference type="AlphaFoldDB" id="A0A9N9V194"/>
<feature type="transmembrane region" description="Helical" evidence="2">
    <location>
        <begin position="21"/>
        <end position="43"/>
    </location>
</feature>
<dbReference type="Proteomes" id="UP000754883">
    <property type="component" value="Unassembled WGS sequence"/>
</dbReference>
<feature type="compositionally biased region" description="Acidic residues" evidence="1">
    <location>
        <begin position="587"/>
        <end position="599"/>
    </location>
</feature>
<dbReference type="EMBL" id="CABFNO020001566">
    <property type="protein sequence ID" value="CAH0004314.1"/>
    <property type="molecule type" value="Genomic_DNA"/>
</dbReference>
<evidence type="ECO:0000256" key="2">
    <source>
        <dbReference type="SAM" id="Phobius"/>
    </source>
</evidence>
<feature type="transmembrane region" description="Helical" evidence="2">
    <location>
        <begin position="529"/>
        <end position="547"/>
    </location>
</feature>
<organism evidence="3 4">
    <name type="scientific">Clonostachys byssicola</name>
    <dbReference type="NCBI Taxonomy" id="160290"/>
    <lineage>
        <taxon>Eukaryota</taxon>
        <taxon>Fungi</taxon>
        <taxon>Dikarya</taxon>
        <taxon>Ascomycota</taxon>
        <taxon>Pezizomycotina</taxon>
        <taxon>Sordariomycetes</taxon>
        <taxon>Hypocreomycetidae</taxon>
        <taxon>Hypocreales</taxon>
        <taxon>Bionectriaceae</taxon>
        <taxon>Clonostachys</taxon>
    </lineage>
</organism>
<keyword evidence="2" id="KW-1133">Transmembrane helix</keyword>
<feature type="transmembrane region" description="Helical" evidence="2">
    <location>
        <begin position="63"/>
        <end position="90"/>
    </location>
</feature>
<feature type="transmembrane region" description="Helical" evidence="2">
    <location>
        <begin position="491"/>
        <end position="509"/>
    </location>
</feature>
<sequence length="630" mass="69051">MAKSARIKGARNGQASLFSAGHFNFLTLLFTTPVSFFLLYSSVQSIRFPGGFFDFISNNRPSVQFAVQLIANFLSAAQVIVLCRLINFAIRRRFASREMDLNSMLMWSDAMVTHMDWDLPPKFLFPLLFFLGSTKAFRGIWAASLTPVITWKETNGQVAIPSWDDVSLLREYASEIGNGGPMIQNTHGRFSYSVALDFLGSLLASASSATPIEPGSRQQRKLDNSRYTYMGRSYGMGSTAGLVDDNIAVNPHVRLYTYQEDGYRADVDCIYNETSDFRLEESREQWVYTARGMLPDSDDTEEYSSYVGHDGTSVVAIGVGHFKNASDPELPPRRYLAFATGESYAFLNKVQCSVDFHPTRFNVTVNIEGRNITVSPADILGVGDIDPTRRLKGTLLRQFELIANDETNLYVSMVGSAFNASITDLKTSIEAGNSPQKSNESDIVLEGVRNSITAMADDMLGAYAAAQVMIGNFSQTTPTTIRVSAIAIGEFKYAISVFVLNVVVIGLFLAEVIRTSWWSGMPEFDMTDLRYVAVAASTGGMGLGNLASGKKIEEAGLLKIRYQENGKGGCAILAGDSSERSGGDSGDSSEGESTVEEYELERTPIMERCEGISGAGERQKCGPTVVQTWI</sequence>
<keyword evidence="2" id="KW-0472">Membrane</keyword>
<reference evidence="3 4" key="2">
    <citation type="submission" date="2021-10" db="EMBL/GenBank/DDBJ databases">
        <authorList>
            <person name="Piombo E."/>
        </authorList>
    </citation>
    <scope>NUCLEOTIDE SEQUENCE [LARGE SCALE GENOMIC DNA]</scope>
</reference>
<keyword evidence="4" id="KW-1185">Reference proteome</keyword>
<evidence type="ECO:0000256" key="1">
    <source>
        <dbReference type="SAM" id="MobiDB-lite"/>
    </source>
</evidence>
<reference evidence="4" key="1">
    <citation type="submission" date="2019-06" db="EMBL/GenBank/DDBJ databases">
        <authorList>
            <person name="Broberg M."/>
        </authorList>
    </citation>
    <scope>NUCLEOTIDE SEQUENCE [LARGE SCALE GENOMIC DNA]</scope>
</reference>